<comment type="caution">
    <text evidence="6">The sequence shown here is derived from an EMBL/GenBank/DDBJ whole genome shotgun (WGS) entry which is preliminary data.</text>
</comment>
<accession>A0A0G0L7J6</accession>
<dbReference type="EMBL" id="LBVP01000030">
    <property type="protein sequence ID" value="KKQ88003.1"/>
    <property type="molecule type" value="Genomic_DNA"/>
</dbReference>
<dbReference type="InterPro" id="IPR026170">
    <property type="entry name" value="FAM173A/B"/>
</dbReference>
<dbReference type="SUPFAM" id="SSF53335">
    <property type="entry name" value="S-adenosyl-L-methionine-dependent methyltransferases"/>
    <property type="match status" value="1"/>
</dbReference>
<dbReference type="AlphaFoldDB" id="A0A0G0L7J6"/>
<dbReference type="Pfam" id="PF08123">
    <property type="entry name" value="DOT1"/>
    <property type="match status" value="1"/>
</dbReference>
<evidence type="ECO:0000256" key="4">
    <source>
        <dbReference type="SAM" id="Phobius"/>
    </source>
</evidence>
<organism evidence="6 7">
    <name type="scientific">Candidatus Curtissbacteria bacterium GW2011_GWC2_38_9</name>
    <dbReference type="NCBI Taxonomy" id="1618414"/>
    <lineage>
        <taxon>Bacteria</taxon>
        <taxon>Candidatus Curtissiibacteriota</taxon>
    </lineage>
</organism>
<evidence type="ECO:0000256" key="3">
    <source>
        <dbReference type="ARBA" id="ARBA00022691"/>
    </source>
</evidence>
<evidence type="ECO:0000313" key="6">
    <source>
        <dbReference type="EMBL" id="KKQ88003.1"/>
    </source>
</evidence>
<evidence type="ECO:0000313" key="7">
    <source>
        <dbReference type="Proteomes" id="UP000034893"/>
    </source>
</evidence>
<keyword evidence="3" id="KW-0949">S-adenosyl-L-methionine</keyword>
<gene>
    <name evidence="6" type="ORF">UT12_C0030G0003</name>
</gene>
<evidence type="ECO:0000256" key="2">
    <source>
        <dbReference type="ARBA" id="ARBA00022679"/>
    </source>
</evidence>
<reference evidence="6 7" key="1">
    <citation type="journal article" date="2015" name="Nature">
        <title>rRNA introns, odd ribosomes, and small enigmatic genomes across a large radiation of phyla.</title>
        <authorList>
            <person name="Brown C.T."/>
            <person name="Hug L.A."/>
            <person name="Thomas B.C."/>
            <person name="Sharon I."/>
            <person name="Castelle C.J."/>
            <person name="Singh A."/>
            <person name="Wilkins M.J."/>
            <person name="Williams K.H."/>
            <person name="Banfield J.F."/>
        </authorList>
    </citation>
    <scope>NUCLEOTIDE SEQUENCE [LARGE SCALE GENOMIC DNA]</scope>
</reference>
<feature type="transmembrane region" description="Helical" evidence="4">
    <location>
        <begin position="6"/>
        <end position="33"/>
    </location>
</feature>
<protein>
    <recommendedName>
        <fullName evidence="5">DOT1 domain-containing protein</fullName>
    </recommendedName>
</protein>
<name>A0A0G0L7J6_9BACT</name>
<dbReference type="GO" id="GO:0032259">
    <property type="term" value="P:methylation"/>
    <property type="evidence" value="ECO:0007669"/>
    <property type="project" value="UniProtKB-KW"/>
</dbReference>
<dbReference type="Proteomes" id="UP000034893">
    <property type="component" value="Unassembled WGS sequence"/>
</dbReference>
<keyword evidence="1" id="KW-0489">Methyltransferase</keyword>
<evidence type="ECO:0000259" key="5">
    <source>
        <dbReference type="Pfam" id="PF08123"/>
    </source>
</evidence>
<feature type="domain" description="DOT1" evidence="5">
    <location>
        <begin position="37"/>
        <end position="171"/>
    </location>
</feature>
<proteinExistence type="predicted"/>
<keyword evidence="4" id="KW-1133">Transmembrane helix</keyword>
<dbReference type="PANTHER" id="PTHR13610">
    <property type="entry name" value="METHYLTRANSFERASE DOMAIN-CONTAINING PROTEIN"/>
    <property type="match status" value="1"/>
</dbReference>
<sequence length="182" mass="20461">MSVFIITPILVIIIILLLTIILLGIFFTIDTFLDLPYVATKRDKIETIIKLAQIKPKETVVDLGSGDGRLIFAAARAGAHAIGYEINPFLILLTQIKAILFHPRGESSSHLGGVFVKRQNLWKADLSIADVIFVYGRKKTMQKFEDFAYKKAKKGTRIVVNTNRFPNKKPLKSNNGIFLYRA</sequence>
<dbReference type="GO" id="GO:0031151">
    <property type="term" value="F:histone H3K79 methyltransferase activity"/>
    <property type="evidence" value="ECO:0007669"/>
    <property type="project" value="InterPro"/>
</dbReference>
<dbReference type="InterPro" id="IPR029063">
    <property type="entry name" value="SAM-dependent_MTases_sf"/>
</dbReference>
<keyword evidence="2" id="KW-0808">Transferase</keyword>
<dbReference type="InterPro" id="IPR025789">
    <property type="entry name" value="DOT1_dom"/>
</dbReference>
<dbReference type="PANTHER" id="PTHR13610:SF9">
    <property type="entry name" value="FI06469P"/>
    <property type="match status" value="1"/>
</dbReference>
<keyword evidence="4" id="KW-0812">Transmembrane</keyword>
<evidence type="ECO:0000256" key="1">
    <source>
        <dbReference type="ARBA" id="ARBA00022603"/>
    </source>
</evidence>
<dbReference type="Gene3D" id="3.40.50.150">
    <property type="entry name" value="Vaccinia Virus protein VP39"/>
    <property type="match status" value="1"/>
</dbReference>
<keyword evidence="4" id="KW-0472">Membrane</keyword>